<dbReference type="AlphaFoldDB" id="A0A0M9FV29"/>
<evidence type="ECO:0000313" key="2">
    <source>
        <dbReference type="EMBL" id="KPA76680.1"/>
    </source>
</evidence>
<feature type="compositionally biased region" description="Polar residues" evidence="1">
    <location>
        <begin position="295"/>
        <end position="304"/>
    </location>
</feature>
<feature type="region of interest" description="Disordered" evidence="1">
    <location>
        <begin position="279"/>
        <end position="381"/>
    </location>
</feature>
<feature type="compositionally biased region" description="Low complexity" evidence="1">
    <location>
        <begin position="97"/>
        <end position="107"/>
    </location>
</feature>
<dbReference type="GeneID" id="26907814"/>
<dbReference type="VEuPathDB" id="TriTrypDB:LpyrH10_19_0800"/>
<keyword evidence="3" id="KW-1185">Reference proteome</keyword>
<feature type="region of interest" description="Disordered" evidence="1">
    <location>
        <begin position="242"/>
        <end position="263"/>
    </location>
</feature>
<reference evidence="2 3" key="1">
    <citation type="submission" date="2015-07" db="EMBL/GenBank/DDBJ databases">
        <title>High-quality genome of monoxenous trypanosomatid Leptomonas pyrrhocoris.</title>
        <authorList>
            <person name="Flegontov P."/>
            <person name="Butenko A."/>
            <person name="Firsov S."/>
            <person name="Vlcek C."/>
            <person name="Logacheva M.D."/>
            <person name="Field M."/>
            <person name="Filatov D."/>
            <person name="Flegontova O."/>
            <person name="Gerasimov E."/>
            <person name="Jackson A.P."/>
            <person name="Kelly S."/>
            <person name="Opperdoes F."/>
            <person name="O'Reilly A."/>
            <person name="Votypka J."/>
            <person name="Yurchenko V."/>
            <person name="Lukes J."/>
        </authorList>
    </citation>
    <scope>NUCLEOTIDE SEQUENCE [LARGE SCALE GENOMIC DNA]</scope>
    <source>
        <strain evidence="2">H10</strain>
    </source>
</reference>
<organism evidence="2 3">
    <name type="scientific">Leptomonas pyrrhocoris</name>
    <name type="common">Firebug parasite</name>
    <dbReference type="NCBI Taxonomy" id="157538"/>
    <lineage>
        <taxon>Eukaryota</taxon>
        <taxon>Discoba</taxon>
        <taxon>Euglenozoa</taxon>
        <taxon>Kinetoplastea</taxon>
        <taxon>Metakinetoplastina</taxon>
        <taxon>Trypanosomatida</taxon>
        <taxon>Trypanosomatidae</taxon>
        <taxon>Leishmaniinae</taxon>
        <taxon>Leptomonas</taxon>
    </lineage>
</organism>
<dbReference type="RefSeq" id="XP_015655119.1">
    <property type="nucleotide sequence ID" value="XM_015806197.1"/>
</dbReference>
<dbReference type="OMA" id="SCNSVHQ"/>
<name>A0A0M9FV29_LEPPY</name>
<protein>
    <submittedName>
        <fullName evidence="2">Uncharacterized protein</fullName>
    </submittedName>
</protein>
<dbReference type="OrthoDB" id="264750at2759"/>
<gene>
    <name evidence="2" type="ORF">ABB37_07529</name>
</gene>
<dbReference type="EMBL" id="LGTL01000019">
    <property type="protein sequence ID" value="KPA76680.1"/>
    <property type="molecule type" value="Genomic_DNA"/>
</dbReference>
<sequence length="988" mass="106309">MSSPQPNVTPPGARLPGETSYLRSSLTVQHTLALTSKQRAISVDLLQAIARLLRGLGPRLEAAALQEAVQDPEASEFVSAVTAHAEANGLTDGAMTSSFSTASPSSSNVDGGSRPSLSPLTSFDEALATVKLAAVLRTRNTASAKAKEDAATTAATTANGASSVRTRPWRVSSVNVTTSTPLDVPSATRSQRSSFENVRRRSIRRESIGKDISMRTDHQDSFAYRFPPDWFAAAAIERLSGSHSASNPSTADRGEHRAETPPRLCSLAEGHARRAASVYHTPTITPPPSLSPSSHVTRTKSTPVTVARVSAEAAPSFVSSPSKPPPPRPTTAAATSTPTKEHTPPSTGPAATVFRSPTPFAPAFPTQVPSRPNSRSAPDDRCTVITAQPPLFVDNMLLDPSSGAFLFGGHAFREEARVLYVPPARSMMASATMTGGNSELLTSATQPGTADRAPDAVVRGSGSSRHATPAALLLVREYFPVFPLSAFSGFSGRSSPSIDAGAAPLDDIVIQSFSLLPQWLTQVPPNRYHVLSEAVTIACVCQALPGCVTVTTPLSRFLRGDRAVSLTTALHGSQQASQLIGTFSAFGDVLRTAAGDYVGLTSPPFPPLSPGGSAVDAPLQSHSFAGAVTDSTDFASPPCFAMTLNPVSPASPAEVGSEEEAPLITAVAERLSAVPPDVLDESLTAVRHSLAFYAEYVLRRQRIRDVLTGVRVLQRFFRRCLAVKRRAVRRMMRIWRKLEVEARLKLQQHRTLPSAVERIDAVANSILQEHMLTSVDYKRKFVEDEWVRRRAAFAQWKEEEEWDALFAEEWQAQTIETTAHISHRDNSEAGDVDVEEKDDAMEIATPEEPCCSSPARPRSARLTAKEEQHMEDAFQRRIRQRLKSQQTTGCPLPTLSTKSPLVAAGVAAVESKASSPSLAEAQAQRYQGALRRYCSWYIDPHELLFLSHQRLLETLKGTVLRMEEVQSELSRAATEAAGEATTKSSSNA</sequence>
<proteinExistence type="predicted"/>
<comment type="caution">
    <text evidence="2">The sequence shown here is derived from an EMBL/GenBank/DDBJ whole genome shotgun (WGS) entry which is preliminary data.</text>
</comment>
<accession>A0A0M9FV29</accession>
<feature type="compositionally biased region" description="Polar residues" evidence="1">
    <location>
        <begin position="367"/>
        <end position="376"/>
    </location>
</feature>
<dbReference type="Proteomes" id="UP000037923">
    <property type="component" value="Unassembled WGS sequence"/>
</dbReference>
<evidence type="ECO:0000256" key="1">
    <source>
        <dbReference type="SAM" id="MobiDB-lite"/>
    </source>
</evidence>
<feature type="compositionally biased region" description="Polar residues" evidence="1">
    <location>
        <begin position="172"/>
        <end position="196"/>
    </location>
</feature>
<feature type="region of interest" description="Disordered" evidence="1">
    <location>
        <begin position="147"/>
        <end position="202"/>
    </location>
</feature>
<feature type="region of interest" description="Disordered" evidence="1">
    <location>
        <begin position="91"/>
        <end position="116"/>
    </location>
</feature>
<evidence type="ECO:0000313" key="3">
    <source>
        <dbReference type="Proteomes" id="UP000037923"/>
    </source>
</evidence>